<feature type="region of interest" description="Disordered" evidence="1">
    <location>
        <begin position="51"/>
        <end position="86"/>
    </location>
</feature>
<name>A0A0N5BKM8_STREA</name>
<evidence type="ECO:0000256" key="1">
    <source>
        <dbReference type="SAM" id="MobiDB-lite"/>
    </source>
</evidence>
<sequence>MDQEKLTAQKFIDLFGDIPGDYIDVPNNDEISIILEISANVSNSQMTNVVSNQEEYKRSRINENVNTTEMRKTPEVSKPTTGTKNI</sequence>
<dbReference type="AlphaFoldDB" id="A0A0N5BKM8"/>
<accession>A0A0N5BKM8</accession>
<protein>
    <submittedName>
        <fullName evidence="3">Uncharacterized protein</fullName>
    </submittedName>
</protein>
<proteinExistence type="predicted"/>
<evidence type="ECO:0000313" key="3">
    <source>
        <dbReference type="WBParaSite" id="SPAL_0000648400.1"/>
    </source>
</evidence>
<reference evidence="3" key="1">
    <citation type="submission" date="2017-02" db="UniProtKB">
        <authorList>
            <consortium name="WormBaseParasite"/>
        </authorList>
    </citation>
    <scope>IDENTIFICATION</scope>
</reference>
<organism evidence="2 3">
    <name type="scientific">Strongyloides papillosus</name>
    <name type="common">Intestinal threadworm</name>
    <dbReference type="NCBI Taxonomy" id="174720"/>
    <lineage>
        <taxon>Eukaryota</taxon>
        <taxon>Metazoa</taxon>
        <taxon>Ecdysozoa</taxon>
        <taxon>Nematoda</taxon>
        <taxon>Chromadorea</taxon>
        <taxon>Rhabditida</taxon>
        <taxon>Tylenchina</taxon>
        <taxon>Panagrolaimomorpha</taxon>
        <taxon>Strongyloidoidea</taxon>
        <taxon>Strongyloididae</taxon>
        <taxon>Strongyloides</taxon>
    </lineage>
</organism>
<keyword evidence="2" id="KW-1185">Reference proteome</keyword>
<dbReference type="Proteomes" id="UP000046392">
    <property type="component" value="Unplaced"/>
</dbReference>
<dbReference type="WBParaSite" id="SPAL_0000648400.1">
    <property type="protein sequence ID" value="SPAL_0000648400.1"/>
    <property type="gene ID" value="SPAL_0000648400"/>
</dbReference>
<evidence type="ECO:0000313" key="2">
    <source>
        <dbReference type="Proteomes" id="UP000046392"/>
    </source>
</evidence>